<reference evidence="10" key="1">
    <citation type="submission" date="2021-01" db="EMBL/GenBank/DDBJ databases">
        <authorList>
            <consortium name="Genoscope - CEA"/>
            <person name="William W."/>
        </authorList>
    </citation>
    <scope>NUCLEOTIDE SEQUENCE</scope>
</reference>
<keyword evidence="7" id="KW-0012">Acyltransferase</keyword>
<evidence type="ECO:0000259" key="8">
    <source>
        <dbReference type="Pfam" id="PF01529"/>
    </source>
</evidence>
<dbReference type="Pfam" id="PF04116">
    <property type="entry name" value="FA_hydroxylase"/>
    <property type="match status" value="2"/>
</dbReference>
<organism evidence="10">
    <name type="scientific">Brassica napus</name>
    <name type="common">Rape</name>
    <dbReference type="NCBI Taxonomy" id="3708"/>
    <lineage>
        <taxon>Eukaryota</taxon>
        <taxon>Viridiplantae</taxon>
        <taxon>Streptophyta</taxon>
        <taxon>Embryophyta</taxon>
        <taxon>Tracheophyta</taxon>
        <taxon>Spermatophyta</taxon>
        <taxon>Magnoliopsida</taxon>
        <taxon>eudicotyledons</taxon>
        <taxon>Gunneridae</taxon>
        <taxon>Pentapetalae</taxon>
        <taxon>rosids</taxon>
        <taxon>malvids</taxon>
        <taxon>Brassicales</taxon>
        <taxon>Brassicaceae</taxon>
        <taxon>Brassiceae</taxon>
        <taxon>Brassica</taxon>
    </lineage>
</organism>
<comment type="similarity">
    <text evidence="2 7">Belongs to the DHHC palmitoyltransferase family.</text>
</comment>
<dbReference type="GO" id="GO:0008610">
    <property type="term" value="P:lipid biosynthetic process"/>
    <property type="evidence" value="ECO:0007669"/>
    <property type="project" value="InterPro"/>
</dbReference>
<evidence type="ECO:0000259" key="9">
    <source>
        <dbReference type="Pfam" id="PF04116"/>
    </source>
</evidence>
<dbReference type="PROSITE" id="PS50216">
    <property type="entry name" value="DHHC"/>
    <property type="match status" value="1"/>
</dbReference>
<evidence type="ECO:0000256" key="4">
    <source>
        <dbReference type="ARBA" id="ARBA00022692"/>
    </source>
</evidence>
<dbReference type="GO" id="GO:0016491">
    <property type="term" value="F:oxidoreductase activity"/>
    <property type="evidence" value="ECO:0007669"/>
    <property type="project" value="InterPro"/>
</dbReference>
<feature type="transmembrane region" description="Helical" evidence="7">
    <location>
        <begin position="666"/>
        <end position="687"/>
    </location>
</feature>
<dbReference type="EMBL" id="HG994365">
    <property type="protein sequence ID" value="CAF2070763.1"/>
    <property type="molecule type" value="Genomic_DNA"/>
</dbReference>
<keyword evidence="5 7" id="KW-1133">Transmembrane helix</keyword>
<dbReference type="InterPro" id="IPR001594">
    <property type="entry name" value="Palmitoyltrfase_DHHC"/>
</dbReference>
<feature type="domain" description="Palmitoyltransferase DHHC" evidence="8">
    <location>
        <begin position="589"/>
        <end position="774"/>
    </location>
</feature>
<evidence type="ECO:0000313" key="10">
    <source>
        <dbReference type="EMBL" id="CAF2070763.1"/>
    </source>
</evidence>
<dbReference type="AlphaFoldDB" id="A0A816RC97"/>
<proteinExistence type="inferred from homology"/>
<keyword evidence="4 7" id="KW-0812">Transmembrane</keyword>
<sequence length="811" mass="93399">MIPYATIEDASLALGRNLTTLESLWFDYSAAKSDYYLYCHNILFLFLIFSLVPLPLVFVELARSASGWFDRYKIQPKVKNSFSDMFRCYRDVMKMFILVVGPLQLVSYPSIQMIEIRSGLPLPSFGEIAAQLVVYFLVEDYTNYWVHRFFHSKWGYEKIHHIHHEYTAPIGYAAPYAHWAEVLLLGVPTFLGPAIAPGHMITFWLWIALRQIEAIETHSGYDFPWTLTKFIPFYGGAEYHDYHHYVGGQSQSNFASVFTYCDYIYGTDKGYRFQKKLLQQMAGIRSGLPLPSLMEIVAQLVVYFLIEDYTNYWIHRWLHCKWGYEKIHRVHHEYTSPIGYASPYAHWAEVLLLGIPTFLGPAIAPGHIMTFWLWISLRQMEAIETHSGYDLPWTLTKMVPFYGGAEYHDYHHYVGGKSQSNFASVFTYCDYIYGTDKGYRVHKKLLQQVYPYEIMRGFTTSHEERLVSVSIWGAMAWNVFKYCTALRALGSIMILVVIGIIGFTYYALVVANYGPSLFLGGFDSLLALLVLALFHFLLIMLLWSYFSVVVTDPGGVPPGWRPELDIEKSDGNQEYSSLTVGDSSSHIVRYCRKCNQYKPPRSHHCSVCGRCILKMDHHCVWVVNCVGAKNYKSFLLFLVCQKELTLTLLLMTLCVGLMLCQKMQFYTFLETTVVAISLFPVFLVFFTDGDSDVTVSPGSLAATFVAFGEFKDTHTYVYLNIFIFLCVFSCLFHNLTFLAFPVLNITFALSVLGFLIMHIMLVIRNTTTIEAYEKHTAPNSPYNLGRKQNFEQVFGKDKLYWFVPLYTEDDM</sequence>
<dbReference type="EC" id="2.3.1.225" evidence="7"/>
<keyword evidence="7" id="KW-0808">Transferase</keyword>
<dbReference type="InterPro" id="IPR006694">
    <property type="entry name" value="Fatty_acid_hydroxylase"/>
</dbReference>
<evidence type="ECO:0000256" key="6">
    <source>
        <dbReference type="ARBA" id="ARBA00023136"/>
    </source>
</evidence>
<evidence type="ECO:0000256" key="2">
    <source>
        <dbReference type="ARBA" id="ARBA00008574"/>
    </source>
</evidence>
<accession>A0A816RC97</accession>
<dbReference type="GO" id="GO:0019706">
    <property type="term" value="F:protein-cysteine S-palmitoyltransferase activity"/>
    <property type="evidence" value="ECO:0007669"/>
    <property type="project" value="UniProtKB-EC"/>
</dbReference>
<gene>
    <name evidence="10" type="ORF">DARMORV10_C01P17160.1</name>
</gene>
<feature type="transmembrane region" description="Helical" evidence="7">
    <location>
        <begin position="525"/>
        <end position="546"/>
    </location>
</feature>
<dbReference type="Pfam" id="PF01529">
    <property type="entry name" value="DHHC"/>
    <property type="match status" value="1"/>
</dbReference>
<feature type="domain" description="Fatty acid hydroxylase" evidence="9">
    <location>
        <begin position="301"/>
        <end position="435"/>
    </location>
</feature>
<comment type="domain">
    <text evidence="7">The DHHC domain is required for palmitoyltransferase activity.</text>
</comment>
<feature type="domain" description="Fatty acid hydroxylase" evidence="9">
    <location>
        <begin position="133"/>
        <end position="267"/>
    </location>
</feature>
<name>A0A816RC97_BRANA</name>
<evidence type="ECO:0000256" key="7">
    <source>
        <dbReference type="RuleBase" id="RU079119"/>
    </source>
</evidence>
<feature type="transmembrane region" description="Helical" evidence="7">
    <location>
        <begin position="717"/>
        <end position="736"/>
    </location>
</feature>
<dbReference type="Proteomes" id="UP001295469">
    <property type="component" value="Chromosome C01"/>
</dbReference>
<feature type="transmembrane region" description="Helical" evidence="7">
    <location>
        <begin position="350"/>
        <end position="375"/>
    </location>
</feature>
<evidence type="ECO:0000256" key="3">
    <source>
        <dbReference type="ARBA" id="ARBA00009324"/>
    </source>
</evidence>
<evidence type="ECO:0000256" key="1">
    <source>
        <dbReference type="ARBA" id="ARBA00004127"/>
    </source>
</evidence>
<comment type="similarity">
    <text evidence="3">Belongs to the sterol desaturase family.</text>
</comment>
<feature type="transmembrane region" description="Helical" evidence="7">
    <location>
        <begin position="488"/>
        <end position="513"/>
    </location>
</feature>
<dbReference type="InterPro" id="IPR050307">
    <property type="entry name" value="Sterol_Desaturase_Related"/>
</dbReference>
<keyword evidence="6 7" id="KW-0472">Membrane</keyword>
<feature type="transmembrane region" description="Helical" evidence="7">
    <location>
        <begin position="742"/>
        <end position="763"/>
    </location>
</feature>
<protein>
    <recommendedName>
        <fullName evidence="7">S-acyltransferase</fullName>
        <ecNumber evidence="7">2.3.1.225</ecNumber>
    </recommendedName>
    <alternativeName>
        <fullName evidence="7">Palmitoyltransferase</fullName>
    </alternativeName>
</protein>
<comment type="subcellular location">
    <subcellularLocation>
        <location evidence="1">Endomembrane system</location>
        <topology evidence="1">Multi-pass membrane protein</topology>
    </subcellularLocation>
</comment>
<dbReference type="PANTHER" id="PTHR11863">
    <property type="entry name" value="STEROL DESATURASE"/>
    <property type="match status" value="1"/>
</dbReference>
<dbReference type="GO" id="GO:0005506">
    <property type="term" value="F:iron ion binding"/>
    <property type="evidence" value="ECO:0007669"/>
    <property type="project" value="InterPro"/>
</dbReference>
<dbReference type="GO" id="GO:0012505">
    <property type="term" value="C:endomembrane system"/>
    <property type="evidence" value="ECO:0007669"/>
    <property type="project" value="UniProtKB-SubCell"/>
</dbReference>
<comment type="catalytic activity">
    <reaction evidence="7">
        <text>L-cysteinyl-[protein] + hexadecanoyl-CoA = S-hexadecanoyl-L-cysteinyl-[protein] + CoA</text>
        <dbReference type="Rhea" id="RHEA:36683"/>
        <dbReference type="Rhea" id="RHEA-COMP:10131"/>
        <dbReference type="Rhea" id="RHEA-COMP:11032"/>
        <dbReference type="ChEBI" id="CHEBI:29950"/>
        <dbReference type="ChEBI" id="CHEBI:57287"/>
        <dbReference type="ChEBI" id="CHEBI:57379"/>
        <dbReference type="ChEBI" id="CHEBI:74151"/>
        <dbReference type="EC" id="2.3.1.225"/>
    </reaction>
</comment>
<comment type="caution">
    <text evidence="7">Lacks conserved residue(s) required for the propagation of feature annotation.</text>
</comment>
<feature type="transmembrane region" description="Helical" evidence="7">
    <location>
        <begin position="282"/>
        <end position="306"/>
    </location>
</feature>
<feature type="transmembrane region" description="Helical" evidence="7">
    <location>
        <begin position="35"/>
        <end position="59"/>
    </location>
</feature>
<evidence type="ECO:0000256" key="5">
    <source>
        <dbReference type="ARBA" id="ARBA00022989"/>
    </source>
</evidence>